<gene>
    <name evidence="1" type="ORF">LshimejAT787_1602580</name>
</gene>
<comment type="caution">
    <text evidence="1">The sequence shown here is derived from an EMBL/GenBank/DDBJ whole genome shotgun (WGS) entry which is preliminary data.</text>
</comment>
<evidence type="ECO:0000313" key="2">
    <source>
        <dbReference type="Proteomes" id="UP001063166"/>
    </source>
</evidence>
<accession>A0A9P3PZD1</accession>
<reference evidence="1" key="1">
    <citation type="submission" date="2022-07" db="EMBL/GenBank/DDBJ databases">
        <title>The genome of Lyophyllum shimeji provides insight into the initial evolution of ectomycorrhizal fungal genome.</title>
        <authorList>
            <person name="Kobayashi Y."/>
            <person name="Shibata T."/>
            <person name="Hirakawa H."/>
            <person name="Shigenobu S."/>
            <person name="Nishiyama T."/>
            <person name="Yamada A."/>
            <person name="Hasebe M."/>
            <person name="Kawaguchi M."/>
        </authorList>
    </citation>
    <scope>NUCLEOTIDE SEQUENCE</scope>
    <source>
        <strain evidence="1">AT787</strain>
    </source>
</reference>
<protein>
    <recommendedName>
        <fullName evidence="3">F-box domain-containing protein</fullName>
    </recommendedName>
</protein>
<dbReference type="Gene3D" id="3.80.10.10">
    <property type="entry name" value="Ribonuclease Inhibitor"/>
    <property type="match status" value="1"/>
</dbReference>
<dbReference type="Proteomes" id="UP001063166">
    <property type="component" value="Unassembled WGS sequence"/>
</dbReference>
<dbReference type="SUPFAM" id="SSF52047">
    <property type="entry name" value="RNI-like"/>
    <property type="match status" value="1"/>
</dbReference>
<evidence type="ECO:0000313" key="1">
    <source>
        <dbReference type="EMBL" id="GLB44328.1"/>
    </source>
</evidence>
<organism evidence="1 2">
    <name type="scientific">Lyophyllum shimeji</name>
    <name type="common">Hon-shimeji</name>
    <name type="synonym">Tricholoma shimeji</name>
    <dbReference type="NCBI Taxonomy" id="47721"/>
    <lineage>
        <taxon>Eukaryota</taxon>
        <taxon>Fungi</taxon>
        <taxon>Dikarya</taxon>
        <taxon>Basidiomycota</taxon>
        <taxon>Agaricomycotina</taxon>
        <taxon>Agaricomycetes</taxon>
        <taxon>Agaricomycetidae</taxon>
        <taxon>Agaricales</taxon>
        <taxon>Tricholomatineae</taxon>
        <taxon>Lyophyllaceae</taxon>
        <taxon>Lyophyllum</taxon>
    </lineage>
</organism>
<evidence type="ECO:0008006" key="3">
    <source>
        <dbReference type="Google" id="ProtNLM"/>
    </source>
</evidence>
<keyword evidence="2" id="KW-1185">Reference proteome</keyword>
<name>A0A9P3PZD1_LYOSH</name>
<proteinExistence type="predicted"/>
<dbReference type="InterPro" id="IPR032675">
    <property type="entry name" value="LRR_dom_sf"/>
</dbReference>
<dbReference type="OrthoDB" id="3258386at2759"/>
<dbReference type="AlphaFoldDB" id="A0A9P3PZD1"/>
<dbReference type="EMBL" id="BRPK01000016">
    <property type="protein sequence ID" value="GLB44328.1"/>
    <property type="molecule type" value="Genomic_DNA"/>
</dbReference>
<sequence length="510" mass="57197">MHPCLANPDIQSLIFRYFGATVHSQGVRDDLHSMNALPVLARTCRAFTETALSVLWLSLPNVVPLVKVMPSHLWSGIDKTRTRVYILMFTSTPASTDWERFDYYARKVQALGFYSLAGPLWNIDNNVMTTLAAHCSARPLLPNIREISFSQRAPQRPESVSLEFAQCLLSENITHLAITGGYPTVTLIDAIRRICPKIETLDIDLDRALEFAVVTAMKHLVCALSHLQDIRVSIMRPRKFQLERDALYHIGMLPSVKKFATGLMTPDELQGLASQDNCFPSLLSFSFAVESLEEAVPVLNIVTRPLTSLTVTLSRTAKPTSSPIQLYYFVENVLLHPCHASLTHFKLTESNVFLFDSYPSHGPTDMRVLFHLPAIESIDIHPEIELSTGVDDAWLAIAASTWPRLRVLKLGQTQTTLAGYVPLIRGCPLLEEISITSVWAPFDVRGLDPFLGNTRIEYIDIVRTQIEGEVLAVLRCLLLLFPRLRGFHKDFGGGDWDILQNYLDISLRCG</sequence>